<feature type="non-terminal residue" evidence="2">
    <location>
        <position position="1"/>
    </location>
</feature>
<evidence type="ECO:0000256" key="1">
    <source>
        <dbReference type="SAM" id="MobiDB-lite"/>
    </source>
</evidence>
<gene>
    <name evidence="2" type="ORF">MUK42_30317</name>
</gene>
<dbReference type="AlphaFoldDB" id="A0A9E7FDQ9"/>
<keyword evidence="3" id="KW-1185">Reference proteome</keyword>
<protein>
    <submittedName>
        <fullName evidence="2">Uncharacterized protein</fullName>
    </submittedName>
</protein>
<proteinExistence type="predicted"/>
<evidence type="ECO:0000313" key="2">
    <source>
        <dbReference type="EMBL" id="URD94414.1"/>
    </source>
</evidence>
<dbReference type="EMBL" id="CP097506">
    <property type="protein sequence ID" value="URD94414.1"/>
    <property type="molecule type" value="Genomic_DNA"/>
</dbReference>
<organism evidence="2 3">
    <name type="scientific">Musa troglodytarum</name>
    <name type="common">fe'i banana</name>
    <dbReference type="NCBI Taxonomy" id="320322"/>
    <lineage>
        <taxon>Eukaryota</taxon>
        <taxon>Viridiplantae</taxon>
        <taxon>Streptophyta</taxon>
        <taxon>Embryophyta</taxon>
        <taxon>Tracheophyta</taxon>
        <taxon>Spermatophyta</taxon>
        <taxon>Magnoliopsida</taxon>
        <taxon>Liliopsida</taxon>
        <taxon>Zingiberales</taxon>
        <taxon>Musaceae</taxon>
        <taxon>Musa</taxon>
    </lineage>
</organism>
<name>A0A9E7FDQ9_9LILI</name>
<reference evidence="2" key="1">
    <citation type="submission" date="2022-05" db="EMBL/GenBank/DDBJ databases">
        <title>The Musa troglodytarum L. genome provides insights into the mechanism of non-climacteric behaviour and enrichment of carotenoids.</title>
        <authorList>
            <person name="Wang J."/>
        </authorList>
    </citation>
    <scope>NUCLEOTIDE SEQUENCE</scope>
    <source>
        <tissue evidence="2">Leaf</tissue>
    </source>
</reference>
<dbReference type="Proteomes" id="UP001055439">
    <property type="component" value="Chromosome 4"/>
</dbReference>
<feature type="region of interest" description="Disordered" evidence="1">
    <location>
        <begin position="1"/>
        <end position="20"/>
    </location>
</feature>
<evidence type="ECO:0000313" key="3">
    <source>
        <dbReference type="Proteomes" id="UP001055439"/>
    </source>
</evidence>
<sequence>GDSTGTGISGTLKYSRRKSSRLSAAVPTSRSNLRHIHGSPTLFLPRSGTIPPSQCSYPNSQRRWCSLLIHGCHPLLIGQCARSGDRRSCCLLVHGCHPLLIGQCARSGDRRSCCLLVHGCHPLLIGQCARSGDRRSCCLLVHGTRPLLVDH</sequence>
<accession>A0A9E7FDQ9</accession>